<accession>A0AAW8L9Y3</accession>
<name>A0AAW8L9Y3_ACILW</name>
<organism evidence="1 2">
    <name type="scientific">Acinetobacter lwoffii</name>
    <dbReference type="NCBI Taxonomy" id="28090"/>
    <lineage>
        <taxon>Bacteria</taxon>
        <taxon>Pseudomonadati</taxon>
        <taxon>Pseudomonadota</taxon>
        <taxon>Gammaproteobacteria</taxon>
        <taxon>Moraxellales</taxon>
        <taxon>Moraxellaceae</taxon>
        <taxon>Acinetobacter</taxon>
    </lineage>
</organism>
<protein>
    <recommendedName>
        <fullName evidence="3">Phage protein</fullName>
    </recommendedName>
</protein>
<evidence type="ECO:0008006" key="3">
    <source>
        <dbReference type="Google" id="ProtNLM"/>
    </source>
</evidence>
<evidence type="ECO:0000313" key="2">
    <source>
        <dbReference type="Proteomes" id="UP001262767"/>
    </source>
</evidence>
<dbReference type="EMBL" id="JAVDSC010000001">
    <property type="protein sequence ID" value="MDR6628318.1"/>
    <property type="molecule type" value="Genomic_DNA"/>
</dbReference>
<dbReference type="Proteomes" id="UP001262767">
    <property type="component" value="Unassembled WGS sequence"/>
</dbReference>
<proteinExistence type="predicted"/>
<evidence type="ECO:0000313" key="1">
    <source>
        <dbReference type="EMBL" id="MDR6628318.1"/>
    </source>
</evidence>
<sequence length="118" mass="13659">MDIQKEKIAHEKHLLSQGVDFKYLPNIKYNELENAYELIEWDEEYSEALNEINSSWCTWQAVKAQAVPEGYVLMPIKPTETMVMAVVKEHEGDAFLPYSLYDAYVKQAMIEAQEPAND</sequence>
<dbReference type="RefSeq" id="WP_310076654.1">
    <property type="nucleotide sequence ID" value="NZ_JAVDSC010000001.1"/>
</dbReference>
<reference evidence="1" key="1">
    <citation type="submission" date="2023-07" db="EMBL/GenBank/DDBJ databases">
        <title>Sorghum-associated microbial communities from plants grown in Nebraska, USA.</title>
        <authorList>
            <person name="Schachtman D."/>
        </authorList>
    </citation>
    <scope>NUCLEOTIDE SEQUENCE</scope>
    <source>
        <strain evidence="1">BE44</strain>
    </source>
</reference>
<gene>
    <name evidence="1" type="ORF">J2X86_000306</name>
</gene>
<comment type="caution">
    <text evidence="1">The sequence shown here is derived from an EMBL/GenBank/DDBJ whole genome shotgun (WGS) entry which is preliminary data.</text>
</comment>
<dbReference type="AlphaFoldDB" id="A0AAW8L9Y3"/>